<evidence type="ECO:0000256" key="1">
    <source>
        <dbReference type="SAM" id="Phobius"/>
    </source>
</evidence>
<comment type="caution">
    <text evidence="2">The sequence shown here is derived from an EMBL/GenBank/DDBJ whole genome shotgun (WGS) entry which is preliminary data.</text>
</comment>
<proteinExistence type="predicted"/>
<name>A0A0A3I356_9BACL</name>
<dbReference type="EMBL" id="JPVN01000007">
    <property type="protein sequence ID" value="KGR79241.1"/>
    <property type="molecule type" value="Genomic_DNA"/>
</dbReference>
<sequence length="151" mass="17375">MVKKSQDSFDLIFYSVGLALTFLMFLFSRWLSKPIMAELELGTSLVDLVFDGNDQISFFMNLLLPTLLIFTGIFILIVLLFQMGKAIVSKRDSKFNKLLLILIAHVIFIDLIFAVKNGWQLLLLNFQYILILIVLLIVIGTTFKYFVSLRK</sequence>
<dbReference type="AlphaFoldDB" id="A0A0A3I356"/>
<dbReference type="OrthoDB" id="2736369at2"/>
<evidence type="ECO:0000313" key="2">
    <source>
        <dbReference type="EMBL" id="KGR79241.1"/>
    </source>
</evidence>
<gene>
    <name evidence="2" type="ORF">CD29_07825</name>
</gene>
<evidence type="ECO:0000313" key="3">
    <source>
        <dbReference type="Proteomes" id="UP000030416"/>
    </source>
</evidence>
<dbReference type="RefSeq" id="WP_036184908.1">
    <property type="nucleotide sequence ID" value="NZ_AVDA01000007.1"/>
</dbReference>
<keyword evidence="1" id="KW-0812">Transmembrane</keyword>
<accession>A0A0A3I356</accession>
<feature type="transmembrane region" description="Helical" evidence="1">
    <location>
        <begin position="12"/>
        <end position="31"/>
    </location>
</feature>
<feature type="transmembrane region" description="Helical" evidence="1">
    <location>
        <begin position="126"/>
        <end position="147"/>
    </location>
</feature>
<keyword evidence="1" id="KW-1133">Transmembrane helix</keyword>
<dbReference type="Proteomes" id="UP000030416">
    <property type="component" value="Unassembled WGS sequence"/>
</dbReference>
<keyword evidence="3" id="KW-1185">Reference proteome</keyword>
<reference evidence="2 3" key="1">
    <citation type="submission" date="2014-02" db="EMBL/GenBank/DDBJ databases">
        <title>Draft genome sequence of Lysinibacillus manganicus DSM 26584T.</title>
        <authorList>
            <person name="Zhang F."/>
            <person name="Wang G."/>
            <person name="Zhang L."/>
        </authorList>
    </citation>
    <scope>NUCLEOTIDE SEQUENCE [LARGE SCALE GENOMIC DNA]</scope>
    <source>
        <strain evidence="2 3">DSM 26584</strain>
    </source>
</reference>
<dbReference type="eggNOG" id="ENOG5030C62">
    <property type="taxonomic scope" value="Bacteria"/>
</dbReference>
<feature type="transmembrane region" description="Helical" evidence="1">
    <location>
        <begin position="58"/>
        <end position="83"/>
    </location>
</feature>
<feature type="transmembrane region" description="Helical" evidence="1">
    <location>
        <begin position="95"/>
        <end position="114"/>
    </location>
</feature>
<organism evidence="2 3">
    <name type="scientific">Ureibacillus manganicus DSM 26584</name>
    <dbReference type="NCBI Taxonomy" id="1384049"/>
    <lineage>
        <taxon>Bacteria</taxon>
        <taxon>Bacillati</taxon>
        <taxon>Bacillota</taxon>
        <taxon>Bacilli</taxon>
        <taxon>Bacillales</taxon>
        <taxon>Caryophanaceae</taxon>
        <taxon>Ureibacillus</taxon>
    </lineage>
</organism>
<protein>
    <submittedName>
        <fullName evidence="2">Uncharacterized protein</fullName>
    </submittedName>
</protein>
<keyword evidence="1" id="KW-0472">Membrane</keyword>